<name>A0ABP5DUR9_9ACTN</name>
<sequence length="787" mass="81582">MDPGDSTRPTAVQWLAVGLDSDPTPGDVGGIRILSSRLGGRADDATSSRTQVTNLLSDPSAMTWLGASGEAFWTACEPFPDQLGLMNSSYADAAHALDVYRQAIDSLQQATAAALSSASGAWSQLGVDPAAAVSHGYDSNAFQAKVADIISKGGHEDAHPDAYPTISRARHDIDVATTAFESATRTCTSALEAAAQTAARAVKLNTMTFTERFTASGGRLDDLVFVQHDGPDLDAAATASRDADILAKALQNPDDPWSKFAIQLVGQHLSDHQGDQAYLQTFFGAGGSASIAGVLKLYAPKRGNLSEKADLDNFPGKDIIANYASGVAAASSFADSGLVHLPADVWNPLFDGDMMPGALLFAFGPAGSAWGHTLLASAGTGVLQGGYDRQANQAIWTFEGSILTRISENADACRDLLVPQDGSAEAAARVDANMQKLLDQDWWYPEMAKDGVSAAIIHNATTDLAGHPDESAAATRVLFRNLDGNGLPPNLAMAVSQASAAHLDSLMASADGAVKLAGSSNPHFVPLDLKSLDNVLKSFAADPYAAGNLRGAIGAGVLSSAQGGVGFVDSAVQGSQQWTDFRHYGFVLGRLDLLDKQAGVDAAAATDSAHTNYQSWATAAVGALGSVGPISYQAAMAGSGPVLSPFFEKMWPTHAADDALSSASFALSAGEAKLNVPIVQGLINAGALQPPPGATWFHGGLVDISSSPLAANDFGEWYAKNEGASPARIDDLQYRIAALKAGGGDPAQIVSLQDQVENIKAQIAAHAMNDPLSDGYDHAVKGLALSK</sequence>
<organism evidence="1 2">
    <name type="scientific">Catenulispora subtropica</name>
    <dbReference type="NCBI Taxonomy" id="450798"/>
    <lineage>
        <taxon>Bacteria</taxon>
        <taxon>Bacillati</taxon>
        <taxon>Actinomycetota</taxon>
        <taxon>Actinomycetes</taxon>
        <taxon>Catenulisporales</taxon>
        <taxon>Catenulisporaceae</taxon>
        <taxon>Catenulispora</taxon>
    </lineage>
</organism>
<dbReference type="Proteomes" id="UP001499854">
    <property type="component" value="Unassembled WGS sequence"/>
</dbReference>
<reference evidence="2" key="1">
    <citation type="journal article" date="2019" name="Int. J. Syst. Evol. Microbiol.">
        <title>The Global Catalogue of Microorganisms (GCM) 10K type strain sequencing project: providing services to taxonomists for standard genome sequencing and annotation.</title>
        <authorList>
            <consortium name="The Broad Institute Genomics Platform"/>
            <consortium name="The Broad Institute Genome Sequencing Center for Infectious Disease"/>
            <person name="Wu L."/>
            <person name="Ma J."/>
        </authorList>
    </citation>
    <scope>NUCLEOTIDE SEQUENCE [LARGE SCALE GENOMIC DNA]</scope>
    <source>
        <strain evidence="2">JCM 16013</strain>
    </source>
</reference>
<evidence type="ECO:0000313" key="1">
    <source>
        <dbReference type="EMBL" id="GAA1985223.1"/>
    </source>
</evidence>
<accession>A0ABP5DUR9</accession>
<proteinExistence type="predicted"/>
<comment type="caution">
    <text evidence="1">The sequence shown here is derived from an EMBL/GenBank/DDBJ whole genome shotgun (WGS) entry which is preliminary data.</text>
</comment>
<protein>
    <submittedName>
        <fullName evidence="1">Uncharacterized protein</fullName>
    </submittedName>
</protein>
<keyword evidence="2" id="KW-1185">Reference proteome</keyword>
<dbReference type="EMBL" id="BAAAQM010000035">
    <property type="protein sequence ID" value="GAA1985223.1"/>
    <property type="molecule type" value="Genomic_DNA"/>
</dbReference>
<evidence type="ECO:0000313" key="2">
    <source>
        <dbReference type="Proteomes" id="UP001499854"/>
    </source>
</evidence>
<gene>
    <name evidence="1" type="ORF">GCM10009838_54290</name>
</gene>